<keyword evidence="11" id="KW-1185">Reference proteome</keyword>
<keyword evidence="4 8" id="KW-0812">Transmembrane</keyword>
<sequence>MKPGIYQFLIGCFASLGSLLFGYDLGVIAEAVASKSFKAKFLHTDGNARSGTVVALFTGGCFVGAFAAGFADRLGRRGTILLACGIFIIGGIIQTAGVVISMLYLGRLIAGIGVGLLTMVVPIYQAEISHRRIRGRVTSLQQLFDAVGQIFATWISYGCYAAWDKKSNSAEWRVPLGIQIVPALFLAAFVYMIPESPRWLCDRDQWEKGLANLAQLHAHGDIHDPYVIAEYNLIEAQILEEHTHKRKTYFDLFRDWPNIRRTLLVMATQASTQMTGVSAIRYFSPQIFAQIGIPTVTTLLLTGVNAIISFLGTSVCIMIIDTIGRRPLQIGGNVLMAVTFAVNCALIKVFPATSTSTAAHWTFVVMTWLFSFIFFVTSGPLSWALPVEFFGTAMRSKGVAVGAMTSFAFNTMVGQVTPIAITAIGWRYYLIFIITNITNALFFWAFLPETKGLNLEDMDELFYNSPLFVPGTHWTPSSHVDADAERIAADGKVFVAQSITHQERMDE</sequence>
<feature type="transmembrane region" description="Helical" evidence="8">
    <location>
        <begin position="53"/>
        <end position="71"/>
    </location>
</feature>
<dbReference type="FunFam" id="1.20.1250.20:FF:000090">
    <property type="entry name" value="MFS sugar transporter, putative"/>
    <property type="match status" value="1"/>
</dbReference>
<evidence type="ECO:0000256" key="7">
    <source>
        <dbReference type="RuleBase" id="RU003346"/>
    </source>
</evidence>
<evidence type="ECO:0000259" key="9">
    <source>
        <dbReference type="PROSITE" id="PS50850"/>
    </source>
</evidence>
<dbReference type="InterPro" id="IPR005829">
    <property type="entry name" value="Sugar_transporter_CS"/>
</dbReference>
<evidence type="ECO:0000313" key="10">
    <source>
        <dbReference type="EMBL" id="KIN02791.1"/>
    </source>
</evidence>
<dbReference type="GO" id="GO:0016020">
    <property type="term" value="C:membrane"/>
    <property type="evidence" value="ECO:0007669"/>
    <property type="project" value="UniProtKB-SubCell"/>
</dbReference>
<name>A0A0C3H3P3_OIDMZ</name>
<comment type="subcellular location">
    <subcellularLocation>
        <location evidence="1">Membrane</location>
        <topology evidence="1">Multi-pass membrane protein</topology>
    </subcellularLocation>
</comment>
<dbReference type="Proteomes" id="UP000054321">
    <property type="component" value="Unassembled WGS sequence"/>
</dbReference>
<dbReference type="InterPro" id="IPR003663">
    <property type="entry name" value="Sugar/inositol_transpt"/>
</dbReference>
<feature type="transmembrane region" description="Helical" evidence="8">
    <location>
        <begin position="296"/>
        <end position="320"/>
    </location>
</feature>
<feature type="domain" description="Major facilitator superfamily (MFS) profile" evidence="9">
    <location>
        <begin position="10"/>
        <end position="451"/>
    </location>
</feature>
<dbReference type="PRINTS" id="PR00171">
    <property type="entry name" value="SUGRTRNSPORT"/>
</dbReference>
<evidence type="ECO:0000256" key="1">
    <source>
        <dbReference type="ARBA" id="ARBA00004141"/>
    </source>
</evidence>
<evidence type="ECO:0000256" key="6">
    <source>
        <dbReference type="ARBA" id="ARBA00023136"/>
    </source>
</evidence>
<reference evidence="10 11" key="1">
    <citation type="submission" date="2014-04" db="EMBL/GenBank/DDBJ databases">
        <authorList>
            <consortium name="DOE Joint Genome Institute"/>
            <person name="Kuo A."/>
            <person name="Martino E."/>
            <person name="Perotto S."/>
            <person name="Kohler A."/>
            <person name="Nagy L.G."/>
            <person name="Floudas D."/>
            <person name="Copeland A."/>
            <person name="Barry K.W."/>
            <person name="Cichocki N."/>
            <person name="Veneault-Fourrey C."/>
            <person name="LaButti K."/>
            <person name="Lindquist E.A."/>
            <person name="Lipzen A."/>
            <person name="Lundell T."/>
            <person name="Morin E."/>
            <person name="Murat C."/>
            <person name="Sun H."/>
            <person name="Tunlid A."/>
            <person name="Henrissat B."/>
            <person name="Grigoriev I.V."/>
            <person name="Hibbett D.S."/>
            <person name="Martin F."/>
            <person name="Nordberg H.P."/>
            <person name="Cantor M.N."/>
            <person name="Hua S.X."/>
        </authorList>
    </citation>
    <scope>NUCLEOTIDE SEQUENCE [LARGE SCALE GENOMIC DNA]</scope>
    <source>
        <strain evidence="10 11">Zn</strain>
    </source>
</reference>
<dbReference type="PANTHER" id="PTHR48022:SF37">
    <property type="entry name" value="MAJOR FACILITATOR SUPERFAMILY (MFS) PROFILE DOMAIN-CONTAINING PROTEIN-RELATED"/>
    <property type="match status" value="1"/>
</dbReference>
<dbReference type="PANTHER" id="PTHR48022">
    <property type="entry name" value="PLASTIDIC GLUCOSE TRANSPORTER 4"/>
    <property type="match status" value="1"/>
</dbReference>
<protein>
    <recommendedName>
        <fullName evidence="9">Major facilitator superfamily (MFS) profile domain-containing protein</fullName>
    </recommendedName>
</protein>
<dbReference type="AlphaFoldDB" id="A0A0C3H3P3"/>
<dbReference type="InterPro" id="IPR050360">
    <property type="entry name" value="MFS_Sugar_Transporters"/>
</dbReference>
<dbReference type="PROSITE" id="PS00216">
    <property type="entry name" value="SUGAR_TRANSPORT_1"/>
    <property type="match status" value="1"/>
</dbReference>
<dbReference type="OrthoDB" id="6612291at2759"/>
<feature type="transmembrane region" description="Helical" evidence="8">
    <location>
        <begin position="427"/>
        <end position="447"/>
    </location>
</feature>
<reference evidence="11" key="2">
    <citation type="submission" date="2015-01" db="EMBL/GenBank/DDBJ databases">
        <title>Evolutionary Origins and Diversification of the Mycorrhizal Mutualists.</title>
        <authorList>
            <consortium name="DOE Joint Genome Institute"/>
            <consortium name="Mycorrhizal Genomics Consortium"/>
            <person name="Kohler A."/>
            <person name="Kuo A."/>
            <person name="Nagy L.G."/>
            <person name="Floudas D."/>
            <person name="Copeland A."/>
            <person name="Barry K.W."/>
            <person name="Cichocki N."/>
            <person name="Veneault-Fourrey C."/>
            <person name="LaButti K."/>
            <person name="Lindquist E.A."/>
            <person name="Lipzen A."/>
            <person name="Lundell T."/>
            <person name="Morin E."/>
            <person name="Murat C."/>
            <person name="Riley R."/>
            <person name="Ohm R."/>
            <person name="Sun H."/>
            <person name="Tunlid A."/>
            <person name="Henrissat B."/>
            <person name="Grigoriev I.V."/>
            <person name="Hibbett D.S."/>
            <person name="Martin F."/>
        </authorList>
    </citation>
    <scope>NUCLEOTIDE SEQUENCE [LARGE SCALE GENOMIC DNA]</scope>
    <source>
        <strain evidence="11">Zn</strain>
    </source>
</reference>
<proteinExistence type="inferred from homology"/>
<comment type="similarity">
    <text evidence="2 7">Belongs to the major facilitator superfamily. Sugar transporter (TC 2.A.1.1) family.</text>
</comment>
<dbReference type="SUPFAM" id="SSF103473">
    <property type="entry name" value="MFS general substrate transporter"/>
    <property type="match status" value="1"/>
</dbReference>
<gene>
    <name evidence="10" type="ORF">OIDMADRAFT_119165</name>
</gene>
<dbReference type="NCBIfam" id="TIGR00879">
    <property type="entry name" value="SP"/>
    <property type="match status" value="1"/>
</dbReference>
<feature type="transmembrane region" description="Helical" evidence="8">
    <location>
        <begin position="332"/>
        <end position="352"/>
    </location>
</feature>
<dbReference type="InParanoid" id="A0A0C3H3P3"/>
<evidence type="ECO:0000256" key="2">
    <source>
        <dbReference type="ARBA" id="ARBA00010992"/>
    </source>
</evidence>
<keyword evidence="5 8" id="KW-1133">Transmembrane helix</keyword>
<feature type="transmembrane region" description="Helical" evidence="8">
    <location>
        <begin position="175"/>
        <end position="193"/>
    </location>
</feature>
<feature type="transmembrane region" description="Helical" evidence="8">
    <location>
        <begin position="358"/>
        <end position="377"/>
    </location>
</feature>
<evidence type="ECO:0000256" key="8">
    <source>
        <dbReference type="SAM" id="Phobius"/>
    </source>
</evidence>
<evidence type="ECO:0000256" key="5">
    <source>
        <dbReference type="ARBA" id="ARBA00022989"/>
    </source>
</evidence>
<dbReference type="InterPro" id="IPR005828">
    <property type="entry name" value="MFS_sugar_transport-like"/>
</dbReference>
<dbReference type="Pfam" id="PF00083">
    <property type="entry name" value="Sugar_tr"/>
    <property type="match status" value="1"/>
</dbReference>
<dbReference type="Gene3D" id="1.20.1250.20">
    <property type="entry name" value="MFS general substrate transporter like domains"/>
    <property type="match status" value="1"/>
</dbReference>
<evidence type="ECO:0000313" key="11">
    <source>
        <dbReference type="Proteomes" id="UP000054321"/>
    </source>
</evidence>
<dbReference type="GO" id="GO:0005351">
    <property type="term" value="F:carbohydrate:proton symporter activity"/>
    <property type="evidence" value="ECO:0007669"/>
    <property type="project" value="TreeGrafter"/>
</dbReference>
<feature type="transmembrane region" description="Helical" evidence="8">
    <location>
        <begin position="104"/>
        <end position="123"/>
    </location>
</feature>
<keyword evidence="6 8" id="KW-0472">Membrane</keyword>
<dbReference type="HOGENOM" id="CLU_001265_30_13_1"/>
<evidence type="ECO:0000256" key="3">
    <source>
        <dbReference type="ARBA" id="ARBA00022448"/>
    </source>
</evidence>
<accession>A0A0C3H3P3</accession>
<dbReference type="InterPro" id="IPR020846">
    <property type="entry name" value="MFS_dom"/>
</dbReference>
<dbReference type="InterPro" id="IPR036259">
    <property type="entry name" value="MFS_trans_sf"/>
</dbReference>
<dbReference type="PROSITE" id="PS50850">
    <property type="entry name" value="MFS"/>
    <property type="match status" value="1"/>
</dbReference>
<feature type="transmembrane region" description="Helical" evidence="8">
    <location>
        <begin position="78"/>
        <end position="98"/>
    </location>
</feature>
<organism evidence="10 11">
    <name type="scientific">Oidiodendron maius (strain Zn)</name>
    <dbReference type="NCBI Taxonomy" id="913774"/>
    <lineage>
        <taxon>Eukaryota</taxon>
        <taxon>Fungi</taxon>
        <taxon>Dikarya</taxon>
        <taxon>Ascomycota</taxon>
        <taxon>Pezizomycotina</taxon>
        <taxon>Leotiomycetes</taxon>
        <taxon>Leotiomycetes incertae sedis</taxon>
        <taxon>Myxotrichaceae</taxon>
        <taxon>Oidiodendron</taxon>
    </lineage>
</organism>
<keyword evidence="3 7" id="KW-0813">Transport</keyword>
<dbReference type="EMBL" id="KN832874">
    <property type="protein sequence ID" value="KIN02791.1"/>
    <property type="molecule type" value="Genomic_DNA"/>
</dbReference>
<dbReference type="PROSITE" id="PS00217">
    <property type="entry name" value="SUGAR_TRANSPORT_2"/>
    <property type="match status" value="1"/>
</dbReference>
<evidence type="ECO:0000256" key="4">
    <source>
        <dbReference type="ARBA" id="ARBA00022692"/>
    </source>
</evidence>
<feature type="transmembrane region" description="Helical" evidence="8">
    <location>
        <begin position="398"/>
        <end position="421"/>
    </location>
</feature>